<dbReference type="PANTHER" id="PTHR30093:SF44">
    <property type="entry name" value="TYPE II SECRETION SYSTEM CORE PROTEIN G"/>
    <property type="match status" value="1"/>
</dbReference>
<dbReference type="PANTHER" id="PTHR30093">
    <property type="entry name" value="GENERAL SECRETION PATHWAY PROTEIN G"/>
    <property type="match status" value="1"/>
</dbReference>
<dbReference type="InterPro" id="IPR010054">
    <property type="entry name" value="Type2_sec_GspG"/>
</dbReference>
<comment type="caution">
    <text evidence="10">The sequence shown here is derived from an EMBL/GenBank/DDBJ whole genome shotgun (WGS) entry which is preliminary data.</text>
</comment>
<sequence length="150" mass="16892">MPALPNRRHGGFTLIEYFAVLVILLIAAALIIPRVMERPDEKRQRTARIEIRQFEDALNRYKHDNGRYPTTAQGLDALVHLPTEAPEATNWRGPYEPFRERIPKDPWGRTYLYANPGQHGPIDIFSLGADGHPGGEGVDADLGNWNLGEP</sequence>
<reference evidence="10 11" key="1">
    <citation type="submission" date="2018-05" db="EMBL/GenBank/DDBJ databases">
        <title>Genomic Encyclopedia of Type Strains, Phase IV (KMG-IV): sequencing the most valuable type-strain genomes for metagenomic binning, comparative biology and taxonomic classification.</title>
        <authorList>
            <person name="Goeker M."/>
        </authorList>
    </citation>
    <scope>NUCLEOTIDE SEQUENCE [LARGE SCALE GENOMIC DNA]</scope>
    <source>
        <strain evidence="10 11">DSM 23606</strain>
    </source>
</reference>
<proteinExistence type="predicted"/>
<evidence type="ECO:0000313" key="10">
    <source>
        <dbReference type="EMBL" id="PWV65856.1"/>
    </source>
</evidence>
<dbReference type="Gene3D" id="3.30.700.10">
    <property type="entry name" value="Glycoprotein, Type 4 Pilin"/>
    <property type="match status" value="1"/>
</dbReference>
<dbReference type="AlphaFoldDB" id="A0A317N085"/>
<evidence type="ECO:0000256" key="4">
    <source>
        <dbReference type="ARBA" id="ARBA00022519"/>
    </source>
</evidence>
<dbReference type="InterPro" id="IPR013545">
    <property type="entry name" value="T2SS_protein-GspG_C"/>
</dbReference>
<feature type="transmembrane region" description="Helical" evidence="8">
    <location>
        <begin position="12"/>
        <end position="35"/>
    </location>
</feature>
<evidence type="ECO:0000256" key="1">
    <source>
        <dbReference type="ARBA" id="ARBA00004377"/>
    </source>
</evidence>
<dbReference type="InterPro" id="IPR045584">
    <property type="entry name" value="Pilin-like"/>
</dbReference>
<dbReference type="OrthoDB" id="9795612at2"/>
<dbReference type="GO" id="GO:0005886">
    <property type="term" value="C:plasma membrane"/>
    <property type="evidence" value="ECO:0007669"/>
    <property type="project" value="UniProtKB-SubCell"/>
</dbReference>
<evidence type="ECO:0000256" key="3">
    <source>
        <dbReference type="ARBA" id="ARBA00022481"/>
    </source>
</evidence>
<dbReference type="GO" id="GO:0015628">
    <property type="term" value="P:protein secretion by the type II secretion system"/>
    <property type="evidence" value="ECO:0007669"/>
    <property type="project" value="InterPro"/>
</dbReference>
<keyword evidence="4" id="KW-0997">Cell inner membrane</keyword>
<dbReference type="Proteomes" id="UP000246569">
    <property type="component" value="Unassembled WGS sequence"/>
</dbReference>
<keyword evidence="2" id="KW-1003">Cell membrane</keyword>
<keyword evidence="11" id="KW-1185">Reference proteome</keyword>
<organism evidence="10 11">
    <name type="scientific">Plasticicumulans acidivorans</name>
    <dbReference type="NCBI Taxonomy" id="886464"/>
    <lineage>
        <taxon>Bacteria</taxon>
        <taxon>Pseudomonadati</taxon>
        <taxon>Pseudomonadota</taxon>
        <taxon>Gammaproteobacteria</taxon>
        <taxon>Candidatus Competibacteraceae</taxon>
        <taxon>Plasticicumulans</taxon>
    </lineage>
</organism>
<keyword evidence="5 8" id="KW-0812">Transmembrane</keyword>
<name>A0A317N085_9GAMM</name>
<dbReference type="GO" id="GO:0015627">
    <property type="term" value="C:type II protein secretion system complex"/>
    <property type="evidence" value="ECO:0007669"/>
    <property type="project" value="InterPro"/>
</dbReference>
<evidence type="ECO:0000256" key="5">
    <source>
        <dbReference type="ARBA" id="ARBA00022692"/>
    </source>
</evidence>
<dbReference type="PRINTS" id="PR00813">
    <property type="entry name" value="BCTERIALGSPG"/>
</dbReference>
<evidence type="ECO:0000256" key="7">
    <source>
        <dbReference type="ARBA" id="ARBA00023136"/>
    </source>
</evidence>
<evidence type="ECO:0000256" key="6">
    <source>
        <dbReference type="ARBA" id="ARBA00022989"/>
    </source>
</evidence>
<dbReference type="InterPro" id="IPR000983">
    <property type="entry name" value="Bac_GSPG_pilin"/>
</dbReference>
<evidence type="ECO:0000313" key="11">
    <source>
        <dbReference type="Proteomes" id="UP000246569"/>
    </source>
</evidence>
<comment type="subcellular location">
    <subcellularLocation>
        <location evidence="1">Cell inner membrane</location>
        <topology evidence="1">Single-pass membrane protein</topology>
    </subcellularLocation>
</comment>
<dbReference type="SUPFAM" id="SSF54523">
    <property type="entry name" value="Pili subunits"/>
    <property type="match status" value="1"/>
</dbReference>
<accession>A0A317N085</accession>
<gene>
    <name evidence="10" type="ORF">C7443_101341</name>
</gene>
<evidence type="ECO:0000256" key="8">
    <source>
        <dbReference type="SAM" id="Phobius"/>
    </source>
</evidence>
<protein>
    <submittedName>
        <fullName evidence="10">General secretion pathway protein G</fullName>
    </submittedName>
</protein>
<dbReference type="NCBIfam" id="TIGR01710">
    <property type="entry name" value="typeII_sec_gspG"/>
    <property type="match status" value="1"/>
</dbReference>
<keyword evidence="3" id="KW-0488">Methylation</keyword>
<keyword evidence="7 8" id="KW-0472">Membrane</keyword>
<dbReference type="Pfam" id="PF08334">
    <property type="entry name" value="T2SSG"/>
    <property type="match status" value="1"/>
</dbReference>
<evidence type="ECO:0000256" key="2">
    <source>
        <dbReference type="ARBA" id="ARBA00022475"/>
    </source>
</evidence>
<keyword evidence="6 8" id="KW-1133">Transmembrane helix</keyword>
<evidence type="ECO:0000259" key="9">
    <source>
        <dbReference type="Pfam" id="PF08334"/>
    </source>
</evidence>
<dbReference type="RefSeq" id="WP_110017019.1">
    <property type="nucleotide sequence ID" value="NZ_QGTJ01000001.1"/>
</dbReference>
<dbReference type="EMBL" id="QGTJ01000001">
    <property type="protein sequence ID" value="PWV65856.1"/>
    <property type="molecule type" value="Genomic_DNA"/>
</dbReference>
<feature type="domain" description="Type II secretion system protein GspG C-terminal" evidence="9">
    <location>
        <begin position="34"/>
        <end position="145"/>
    </location>
</feature>